<dbReference type="AlphaFoldDB" id="A0AAN8AYL8"/>
<reference evidence="1 2" key="1">
    <citation type="journal article" date="2023" name="Genes (Basel)">
        <title>Chromosome-Level Genome Assembly and Circadian Gene Repertoire of the Patagonia Blennie Eleginops maclovinus-The Closest Ancestral Proxy of Antarctic Cryonotothenioids.</title>
        <authorList>
            <person name="Cheng C.C."/>
            <person name="Rivera-Colon A.G."/>
            <person name="Minhas B.F."/>
            <person name="Wilson L."/>
            <person name="Rayamajhi N."/>
            <person name="Vargas-Chacoff L."/>
            <person name="Catchen J.M."/>
        </authorList>
    </citation>
    <scope>NUCLEOTIDE SEQUENCE [LARGE SCALE GENOMIC DNA]</scope>
    <source>
        <strain evidence="1">JMC-PN-2008</strain>
    </source>
</reference>
<keyword evidence="2" id="KW-1185">Reference proteome</keyword>
<name>A0AAN8AYL8_ELEMC</name>
<reference evidence="1 2" key="2">
    <citation type="journal article" date="2023" name="Mol. Biol. Evol.">
        <title>Genomics of Secondarily Temperate Adaptation in the Only Non-Antarctic Icefish.</title>
        <authorList>
            <person name="Rivera-Colon A.G."/>
            <person name="Rayamajhi N."/>
            <person name="Minhas B.F."/>
            <person name="Madrigal G."/>
            <person name="Bilyk K.T."/>
            <person name="Yoon V."/>
            <person name="Hune M."/>
            <person name="Gregory S."/>
            <person name="Cheng C.H.C."/>
            <person name="Catchen J.M."/>
        </authorList>
    </citation>
    <scope>NUCLEOTIDE SEQUENCE [LARGE SCALE GENOMIC DNA]</scope>
    <source>
        <strain evidence="1">JMC-PN-2008</strain>
    </source>
</reference>
<dbReference type="Proteomes" id="UP001346869">
    <property type="component" value="Unassembled WGS sequence"/>
</dbReference>
<evidence type="ECO:0000313" key="1">
    <source>
        <dbReference type="EMBL" id="KAK5874193.1"/>
    </source>
</evidence>
<comment type="caution">
    <text evidence="1">The sequence shown here is derived from an EMBL/GenBank/DDBJ whole genome shotgun (WGS) entry which is preliminary data.</text>
</comment>
<proteinExistence type="predicted"/>
<dbReference type="EMBL" id="JAUZQC010000003">
    <property type="protein sequence ID" value="KAK5874193.1"/>
    <property type="molecule type" value="Genomic_DNA"/>
</dbReference>
<protein>
    <submittedName>
        <fullName evidence="1">Uncharacterized protein</fullName>
    </submittedName>
</protein>
<evidence type="ECO:0000313" key="2">
    <source>
        <dbReference type="Proteomes" id="UP001346869"/>
    </source>
</evidence>
<dbReference type="PANTHER" id="PTHR45913:SF5">
    <property type="entry name" value="GENERAL TRANSCRIPTION FACTOR II-I REPEAT DOMAIN-CONTAINING PROTEIN 2A-LIKE PROTEIN"/>
    <property type="match status" value="1"/>
</dbReference>
<dbReference type="PANTHER" id="PTHR45913">
    <property type="entry name" value="EPM2A-INTERACTING PROTEIN 1"/>
    <property type="match status" value="1"/>
</dbReference>
<organism evidence="1 2">
    <name type="scientific">Eleginops maclovinus</name>
    <name type="common">Patagonian blennie</name>
    <name type="synonym">Eleginus maclovinus</name>
    <dbReference type="NCBI Taxonomy" id="56733"/>
    <lineage>
        <taxon>Eukaryota</taxon>
        <taxon>Metazoa</taxon>
        <taxon>Chordata</taxon>
        <taxon>Craniata</taxon>
        <taxon>Vertebrata</taxon>
        <taxon>Euteleostomi</taxon>
        <taxon>Actinopterygii</taxon>
        <taxon>Neopterygii</taxon>
        <taxon>Teleostei</taxon>
        <taxon>Neoteleostei</taxon>
        <taxon>Acanthomorphata</taxon>
        <taxon>Eupercaria</taxon>
        <taxon>Perciformes</taxon>
        <taxon>Notothenioidei</taxon>
        <taxon>Eleginopidae</taxon>
        <taxon>Eleginops</taxon>
    </lineage>
</organism>
<accession>A0AAN8AYL8</accession>
<gene>
    <name evidence="1" type="ORF">PBY51_019164</name>
</gene>
<sequence>MRGKEKGLVGLMKKRDEMPNFTSFHCIIHQEALVSKLRNHAFQNVMQVVVHVVNYIVSRPLNHRQFRQLIEDYETEYSDLVLHNAVRWLSRGRVLERFLSLLPEISTFLDSKG</sequence>